<dbReference type="EMBL" id="MT141480">
    <property type="protein sequence ID" value="QJA62764.1"/>
    <property type="molecule type" value="Genomic_DNA"/>
</dbReference>
<dbReference type="AlphaFoldDB" id="A0A6M3IZL1"/>
<accession>A0A6M3IZL1</accession>
<proteinExistence type="predicted"/>
<evidence type="ECO:0000313" key="1">
    <source>
        <dbReference type="EMBL" id="QJA62764.1"/>
    </source>
</evidence>
<gene>
    <name evidence="1" type="ORF">MM415B00728_0023</name>
</gene>
<reference evidence="1" key="1">
    <citation type="submission" date="2020-03" db="EMBL/GenBank/DDBJ databases">
        <title>The deep terrestrial virosphere.</title>
        <authorList>
            <person name="Holmfeldt K."/>
            <person name="Nilsson E."/>
            <person name="Simone D."/>
            <person name="Lopez-Fernandez M."/>
            <person name="Wu X."/>
            <person name="de Brujin I."/>
            <person name="Lundin D."/>
            <person name="Andersson A."/>
            <person name="Bertilsson S."/>
            <person name="Dopson M."/>
        </authorList>
    </citation>
    <scope>NUCLEOTIDE SEQUENCE</scope>
    <source>
        <strain evidence="1">MM415B00728</strain>
    </source>
</reference>
<name>A0A6M3IZL1_9ZZZZ</name>
<organism evidence="1">
    <name type="scientific">viral metagenome</name>
    <dbReference type="NCBI Taxonomy" id="1070528"/>
    <lineage>
        <taxon>unclassified sequences</taxon>
        <taxon>metagenomes</taxon>
        <taxon>organismal metagenomes</taxon>
    </lineage>
</organism>
<sequence length="98" mass="11224">MIRFFKRRGCEEREKMSKAITALTVAANGLNDRIDDMGEFGVGANEEMITLLKEIKAELELARHANEAVSRYFKFEADMMKKAQEETLTPPGRHDDLF</sequence>
<protein>
    <submittedName>
        <fullName evidence="1">Uncharacterized protein</fullName>
    </submittedName>
</protein>